<proteinExistence type="predicted"/>
<name>A0A2S0K3A1_LYSSH</name>
<reference evidence="2 4" key="1">
    <citation type="submission" date="2017-03" db="EMBL/GenBank/DDBJ databases">
        <title>The whole genome sequencing and assembly of Lysinibacillus sphaericus DSM 28T strain.</title>
        <authorList>
            <person name="Lee Y.-J."/>
            <person name="Yi H."/>
            <person name="Bahn Y.-S."/>
            <person name="Kim J.F."/>
            <person name="Lee D.-W."/>
        </authorList>
    </citation>
    <scope>NUCLEOTIDE SEQUENCE [LARGE SCALE GENOMIC DNA]</scope>
    <source>
        <strain evidence="2 4">DSM 28</strain>
    </source>
</reference>
<dbReference type="EMBL" id="UFSZ01000001">
    <property type="protein sequence ID" value="SUV16333.1"/>
    <property type="molecule type" value="Genomic_DNA"/>
</dbReference>
<keyword evidence="1" id="KW-0812">Transmembrane</keyword>
<evidence type="ECO:0000313" key="2">
    <source>
        <dbReference type="EMBL" id="AVK97744.1"/>
    </source>
</evidence>
<keyword evidence="1" id="KW-0472">Membrane</keyword>
<dbReference type="AlphaFoldDB" id="A0A2S0K3A1"/>
<gene>
    <name evidence="2" type="ORF">LS41612_16405</name>
    <name evidence="3" type="ORF">NCTC10338_01411</name>
</gene>
<evidence type="ECO:0000313" key="3">
    <source>
        <dbReference type="EMBL" id="SUV16333.1"/>
    </source>
</evidence>
<keyword evidence="1" id="KW-1133">Transmembrane helix</keyword>
<dbReference type="GeneID" id="48277779"/>
<evidence type="ECO:0000313" key="4">
    <source>
        <dbReference type="Proteomes" id="UP000238825"/>
    </source>
</evidence>
<dbReference type="EMBL" id="CP019980">
    <property type="protein sequence ID" value="AVK97744.1"/>
    <property type="molecule type" value="Genomic_DNA"/>
</dbReference>
<evidence type="ECO:0000313" key="5">
    <source>
        <dbReference type="Proteomes" id="UP000255295"/>
    </source>
</evidence>
<accession>A0A2S0K3A1</accession>
<dbReference type="Proteomes" id="UP000255295">
    <property type="component" value="Unassembled WGS sequence"/>
</dbReference>
<dbReference type="RefSeq" id="WP_024361442.1">
    <property type="nucleotide sequence ID" value="NZ_BJNS01000018.1"/>
</dbReference>
<organism evidence="2 4">
    <name type="scientific">Lysinibacillus sphaericus</name>
    <name type="common">Bacillus sphaericus</name>
    <dbReference type="NCBI Taxonomy" id="1421"/>
    <lineage>
        <taxon>Bacteria</taxon>
        <taxon>Bacillati</taxon>
        <taxon>Bacillota</taxon>
        <taxon>Bacilli</taxon>
        <taxon>Bacillales</taxon>
        <taxon>Bacillaceae</taxon>
        <taxon>Lysinibacillus</taxon>
    </lineage>
</organism>
<sequence>MSYRRIISFVVIVSMLVIAIFPCKANATSWAYPFVVWDNYIYVMSDENVNNIDKEIGEVTKYSDMEQYGGNFSNVYPIGTKYYSIVGINTDDTIAVQVGDNQYIKAFREGPYTYKKSYIHYIFKGLGILAFLFVVFFIFSQTRKKL</sequence>
<protein>
    <submittedName>
        <fullName evidence="2">Uncharacterized protein</fullName>
    </submittedName>
</protein>
<dbReference type="Proteomes" id="UP000238825">
    <property type="component" value="Chromosome"/>
</dbReference>
<evidence type="ECO:0000256" key="1">
    <source>
        <dbReference type="SAM" id="Phobius"/>
    </source>
</evidence>
<feature type="transmembrane region" description="Helical" evidence="1">
    <location>
        <begin position="118"/>
        <end position="139"/>
    </location>
</feature>
<reference evidence="3 5" key="2">
    <citation type="submission" date="2018-06" db="EMBL/GenBank/DDBJ databases">
        <authorList>
            <consortium name="Pathogen Informatics"/>
            <person name="Doyle S."/>
        </authorList>
    </citation>
    <scope>NUCLEOTIDE SEQUENCE [LARGE SCALE GENOMIC DNA]</scope>
    <source>
        <strain evidence="3 5">NCTC10338</strain>
    </source>
</reference>